<dbReference type="EMBL" id="AZMM01010899">
    <property type="protein sequence ID" value="ETJ34683.1"/>
    <property type="molecule type" value="Genomic_DNA"/>
</dbReference>
<organism evidence="1">
    <name type="scientific">human gut metagenome</name>
    <dbReference type="NCBI Taxonomy" id="408170"/>
    <lineage>
        <taxon>unclassified sequences</taxon>
        <taxon>metagenomes</taxon>
        <taxon>organismal metagenomes</taxon>
    </lineage>
</organism>
<proteinExistence type="predicted"/>
<protein>
    <submittedName>
        <fullName evidence="1">Uncharacterized protein</fullName>
    </submittedName>
</protein>
<reference evidence="1" key="1">
    <citation type="submission" date="2013-12" db="EMBL/GenBank/DDBJ databases">
        <title>A Varibaculum cambriense genome reconstructed from a premature infant gut community with otherwise low bacterial novelty that shifts toward anaerobic metabolism during the third week of life.</title>
        <authorList>
            <person name="Brown C.T."/>
            <person name="Sharon I."/>
            <person name="Thomas B.C."/>
            <person name="Castelle C.J."/>
            <person name="Morowitz M.J."/>
            <person name="Banfield J.F."/>
        </authorList>
    </citation>
    <scope>NUCLEOTIDE SEQUENCE</scope>
</reference>
<feature type="non-terminal residue" evidence="1">
    <location>
        <position position="20"/>
    </location>
</feature>
<accession>W1XWG4</accession>
<evidence type="ECO:0000313" key="1">
    <source>
        <dbReference type="EMBL" id="ETJ34683.1"/>
    </source>
</evidence>
<sequence length="20" mass="2562">MNYEEGNNIYTEIEFFFTHY</sequence>
<dbReference type="AlphaFoldDB" id="W1XWG4"/>
<name>W1XWG4_9ZZZZ</name>
<gene>
    <name evidence="1" type="ORF">Q604_UNBC10899G0001</name>
</gene>
<comment type="caution">
    <text evidence="1">The sequence shown here is derived from an EMBL/GenBank/DDBJ whole genome shotgun (WGS) entry which is preliminary data.</text>
</comment>